<comment type="caution">
    <text evidence="2">The sequence shown here is derived from an EMBL/GenBank/DDBJ whole genome shotgun (WGS) entry which is preliminary data.</text>
</comment>
<dbReference type="Proteomes" id="UP000240708">
    <property type="component" value="Unassembled WGS sequence"/>
</dbReference>
<keyword evidence="1" id="KW-0812">Transmembrane</keyword>
<feature type="transmembrane region" description="Helical" evidence="1">
    <location>
        <begin position="341"/>
        <end position="358"/>
    </location>
</feature>
<organism evidence="2 3">
    <name type="scientific">Cecembia rubra</name>
    <dbReference type="NCBI Taxonomy" id="1485585"/>
    <lineage>
        <taxon>Bacteria</taxon>
        <taxon>Pseudomonadati</taxon>
        <taxon>Bacteroidota</taxon>
        <taxon>Cytophagia</taxon>
        <taxon>Cytophagales</taxon>
        <taxon>Cyclobacteriaceae</taxon>
        <taxon>Cecembia</taxon>
    </lineage>
</organism>
<evidence type="ECO:0000313" key="2">
    <source>
        <dbReference type="EMBL" id="PSL01424.1"/>
    </source>
</evidence>
<evidence type="ECO:0000256" key="1">
    <source>
        <dbReference type="SAM" id="Phobius"/>
    </source>
</evidence>
<keyword evidence="1" id="KW-0472">Membrane</keyword>
<feature type="transmembrane region" description="Helical" evidence="1">
    <location>
        <begin position="200"/>
        <end position="220"/>
    </location>
</feature>
<gene>
    <name evidence="2" type="ORF">CLV48_11317</name>
</gene>
<dbReference type="AlphaFoldDB" id="A0A2P8DW50"/>
<keyword evidence="3" id="KW-1185">Reference proteome</keyword>
<feature type="transmembrane region" description="Helical" evidence="1">
    <location>
        <begin position="277"/>
        <end position="299"/>
    </location>
</feature>
<name>A0A2P8DW50_9BACT</name>
<feature type="transmembrane region" description="Helical" evidence="1">
    <location>
        <begin position="159"/>
        <end position="188"/>
    </location>
</feature>
<feature type="transmembrane region" description="Helical" evidence="1">
    <location>
        <begin position="114"/>
        <end position="132"/>
    </location>
</feature>
<evidence type="ECO:0000313" key="3">
    <source>
        <dbReference type="Proteomes" id="UP000240708"/>
    </source>
</evidence>
<feature type="transmembrane region" description="Helical" evidence="1">
    <location>
        <begin position="311"/>
        <end position="329"/>
    </location>
</feature>
<sequence>MKQLTLPHPAGFIRFLFFYHVAFAFIFTWYLNEYGGDAIRYWQLSAETSHHPQSWADHFGTRTYFIQWLNYLPSKVLGFPFWLGNVIYALVSFLALRILFGMVINILPPRPNPWTLSLLYLVFLLPNLHFWTSGIGKESLSLLGLVLFLKGTQNLKTSWYLLTFGILLSFFVRPLQGALLLGIALPVVCFEKGIHFQLKLLIIPIWILVGWHMLQFLLYITHMEGISPTDIMGFSEEQLSFLDQFAAGSSIPMESYSWPMKLWTLYFRPMPGESADFWRLIAGIENSISLAFFLLPLIFFRKMNWTLTPSWIYWAVLFGFTLMLVYGITLNNLGIIMRMKSFFMIYFHLMTVALLSNLKLENNI</sequence>
<feature type="transmembrane region" description="Helical" evidence="1">
    <location>
        <begin position="12"/>
        <end position="31"/>
    </location>
</feature>
<proteinExistence type="predicted"/>
<keyword evidence="1" id="KW-1133">Transmembrane helix</keyword>
<evidence type="ECO:0008006" key="4">
    <source>
        <dbReference type="Google" id="ProtNLM"/>
    </source>
</evidence>
<accession>A0A2P8DW50</accession>
<protein>
    <recommendedName>
        <fullName evidence="4">Dolichyl-phosphate-mannose-protein mannosyltransferase</fullName>
    </recommendedName>
</protein>
<dbReference type="OrthoDB" id="975915at2"/>
<feature type="transmembrane region" description="Helical" evidence="1">
    <location>
        <begin position="86"/>
        <end position="107"/>
    </location>
</feature>
<reference evidence="2 3" key="1">
    <citation type="submission" date="2018-03" db="EMBL/GenBank/DDBJ databases">
        <title>Genomic Encyclopedia of Archaeal and Bacterial Type Strains, Phase II (KMG-II): from individual species to whole genera.</title>
        <authorList>
            <person name="Goeker M."/>
        </authorList>
    </citation>
    <scope>NUCLEOTIDE SEQUENCE [LARGE SCALE GENOMIC DNA]</scope>
    <source>
        <strain evidence="2 3">DSM 28057</strain>
    </source>
</reference>
<dbReference type="EMBL" id="PYGF01000013">
    <property type="protein sequence ID" value="PSL01424.1"/>
    <property type="molecule type" value="Genomic_DNA"/>
</dbReference>